<name>A0A1V4I2K3_NITVU</name>
<dbReference type="EMBL" id="MWPQ01000005">
    <property type="protein sequence ID" value="OPH84364.1"/>
    <property type="molecule type" value="Genomic_DNA"/>
</dbReference>
<keyword evidence="1" id="KW-1133">Transmembrane helix</keyword>
<evidence type="ECO:0000313" key="2">
    <source>
        <dbReference type="EMBL" id="OPH84364.1"/>
    </source>
</evidence>
<evidence type="ECO:0000256" key="1">
    <source>
        <dbReference type="SAM" id="Phobius"/>
    </source>
</evidence>
<keyword evidence="1" id="KW-0812">Transmembrane</keyword>
<keyword evidence="3" id="KW-1185">Reference proteome</keyword>
<keyword evidence="1" id="KW-0472">Membrane</keyword>
<gene>
    <name evidence="2" type="ORF">B2M20_02390</name>
</gene>
<sequence length="118" mass="12904">MASTTWSTTVTIKNDNEAVQQMRDFLRYNDGIVPYRNGDVVAKYLRHIIDSSNAFGGIQAEVAASRPYVISQHSKGLEHEPHSLLAPPSTQFVRKLKQLASCAFGALILLALAVTFAG</sequence>
<proteinExistence type="predicted"/>
<organism evidence="2 3">
    <name type="scientific">Nitrobacter vulgaris</name>
    <dbReference type="NCBI Taxonomy" id="29421"/>
    <lineage>
        <taxon>Bacteria</taxon>
        <taxon>Pseudomonadati</taxon>
        <taxon>Pseudomonadota</taxon>
        <taxon>Alphaproteobacteria</taxon>
        <taxon>Hyphomicrobiales</taxon>
        <taxon>Nitrobacteraceae</taxon>
        <taxon>Nitrobacter</taxon>
    </lineage>
</organism>
<comment type="caution">
    <text evidence="2">The sequence shown here is derived from an EMBL/GenBank/DDBJ whole genome shotgun (WGS) entry which is preliminary data.</text>
</comment>
<protein>
    <submittedName>
        <fullName evidence="2">Uncharacterized protein</fullName>
    </submittedName>
</protein>
<reference evidence="2 3" key="1">
    <citation type="submission" date="2017-02" db="EMBL/GenBank/DDBJ databases">
        <title>Genome sequence of the nitrite-oxidizing bacterium Nitrobacter vulgaris strain Ab1.</title>
        <authorList>
            <person name="Mellbye B.L."/>
            <person name="Davis E.W."/>
            <person name="Spieck E."/>
            <person name="Chang J.H."/>
            <person name="Bottomley P.J."/>
            <person name="Sayavedra-Soto L.A."/>
        </authorList>
    </citation>
    <scope>NUCLEOTIDE SEQUENCE [LARGE SCALE GENOMIC DNA]</scope>
    <source>
        <strain evidence="2 3">Ab1</strain>
    </source>
</reference>
<feature type="transmembrane region" description="Helical" evidence="1">
    <location>
        <begin position="99"/>
        <end position="117"/>
    </location>
</feature>
<dbReference type="OrthoDB" id="9850642at2"/>
<evidence type="ECO:0000313" key="3">
    <source>
        <dbReference type="Proteomes" id="UP000189940"/>
    </source>
</evidence>
<dbReference type="AlphaFoldDB" id="A0A1V4I2K3"/>
<dbReference type="Proteomes" id="UP000189940">
    <property type="component" value="Unassembled WGS sequence"/>
</dbReference>
<dbReference type="RefSeq" id="WP_079445502.1">
    <property type="nucleotide sequence ID" value="NZ_MWPQ01000005.1"/>
</dbReference>
<accession>A0A1V4I2K3</accession>